<evidence type="ECO:0000259" key="5">
    <source>
        <dbReference type="Pfam" id="PF03469"/>
    </source>
</evidence>
<dbReference type="EMBL" id="JAAARO010000022">
    <property type="protein sequence ID" value="KAF5727380.1"/>
    <property type="molecule type" value="Genomic_DNA"/>
</dbReference>
<keyword evidence="8" id="KW-1185">Reference proteome</keyword>
<dbReference type="InterPro" id="IPR005380">
    <property type="entry name" value="XS_domain"/>
</dbReference>
<dbReference type="OrthoDB" id="1892195at2759"/>
<dbReference type="Gene3D" id="3.30.70.2890">
    <property type="entry name" value="XS domain"/>
    <property type="match status" value="1"/>
</dbReference>
<proteinExistence type="predicted"/>
<evidence type="ECO:0000256" key="1">
    <source>
        <dbReference type="ARBA" id="ARBA00023054"/>
    </source>
</evidence>
<dbReference type="Proteomes" id="UP000593562">
    <property type="component" value="Unassembled WGS sequence"/>
</dbReference>
<evidence type="ECO:0000256" key="3">
    <source>
        <dbReference type="SAM" id="MobiDB-lite"/>
    </source>
</evidence>
<comment type="caution">
    <text evidence="7">The sequence shown here is derived from an EMBL/GenBank/DDBJ whole genome shotgun (WGS) entry which is preliminary data.</text>
</comment>
<gene>
    <name evidence="7" type="ORF">HS088_TW22G01073</name>
</gene>
<name>A0A7J7BZN9_TRIWF</name>
<organism evidence="7 8">
    <name type="scientific">Tripterygium wilfordii</name>
    <name type="common">Thunder God vine</name>
    <dbReference type="NCBI Taxonomy" id="458696"/>
    <lineage>
        <taxon>Eukaryota</taxon>
        <taxon>Viridiplantae</taxon>
        <taxon>Streptophyta</taxon>
        <taxon>Embryophyta</taxon>
        <taxon>Tracheophyta</taxon>
        <taxon>Spermatophyta</taxon>
        <taxon>Magnoliopsida</taxon>
        <taxon>eudicotyledons</taxon>
        <taxon>Gunneridae</taxon>
        <taxon>Pentapetalae</taxon>
        <taxon>rosids</taxon>
        <taxon>fabids</taxon>
        <taxon>Celastrales</taxon>
        <taxon>Celastraceae</taxon>
        <taxon>Tripterygium</taxon>
    </lineage>
</organism>
<evidence type="ECO:0000256" key="2">
    <source>
        <dbReference type="ARBA" id="ARBA00023158"/>
    </source>
</evidence>
<evidence type="ECO:0000313" key="8">
    <source>
        <dbReference type="Proteomes" id="UP000593562"/>
    </source>
</evidence>
<accession>A0A7J7BZN9</accession>
<dbReference type="Pfam" id="PF03470">
    <property type="entry name" value="zf-XS"/>
    <property type="match status" value="1"/>
</dbReference>
<evidence type="ECO:0000313" key="7">
    <source>
        <dbReference type="EMBL" id="KAF5727380.1"/>
    </source>
</evidence>
<dbReference type="Pfam" id="PF03469">
    <property type="entry name" value="XH"/>
    <property type="match status" value="1"/>
</dbReference>
<feature type="domain" description="Factor of DNA methylation 1-5/IDN2" evidence="5">
    <location>
        <begin position="546"/>
        <end position="676"/>
    </location>
</feature>
<evidence type="ECO:0000259" key="4">
    <source>
        <dbReference type="Pfam" id="PF03468"/>
    </source>
</evidence>
<sequence length="680" mass="79954">MPQRSEKERGRDISHSEFEDYEYRYYKELKRGSITVRISSSLYKCPFCDGNRKRDYLLNELLQHASRIGSSKSWGFREQARHLALKNYIKRYLNVKDGSRPPIKLNSPNLRDNSHSVIQPDCTKVEQSSSLPVTKGQCSNVKDVPRPSLIPEHPIVSCNEEEQQLVWPCMGIVANIATSKSADGRRVGESGSKLRDELKGKGFNPVRVHPLWTRFGHSGFAIVEFEKDWDGFKNAIMFDKSFALDRHGRKDYYATHPQGNRGNRLYGWVARHDDYKAPGRIGDHLRKNGDLKTVSGKEEEDQLKAEKLLSNLSNNLEKKNMHLKEMENKYLEISESLTKLMGQKEEMLKTYNEEIRKMQKNERDRFKEIFLEHEKATQHLQAQKTKLEQQEKQLQKRFAQNDSEKRRLDREKKKNARATLEQKKADEDVLRLAEEQKEEKEKWHRKIIELEEQLDAKQALELEMEQMRGSLQVMKHMEKDEDMKVKMKALEEDLVEKEETYEGLEELNQTLIVKERNTNDELQEARKELINYWRDAPVSRVIIGVKRMGELDVKPFLPAAKSKYPQEAEEKALELCSFWEDQLRDPSWHPFKIILDEKQNAKEIINEEDENLKNLKEELGVDVYNSVITALAEMNEYNPSGRYIIRELWNYKEKRKATLKEGVLHILRQWKANKPKKARR</sequence>
<keyword evidence="2" id="KW-0943">RNA-mediated gene silencing</keyword>
<feature type="domain" description="XS" evidence="4">
    <location>
        <begin position="162"/>
        <end position="276"/>
    </location>
</feature>
<dbReference type="InterPro" id="IPR005381">
    <property type="entry name" value="Znf-XS_domain"/>
</dbReference>
<dbReference type="PANTHER" id="PTHR21596:SF23">
    <property type="entry name" value="FACTOR OF DNA METHYLATION 4"/>
    <property type="match status" value="1"/>
</dbReference>
<reference evidence="7 8" key="1">
    <citation type="journal article" date="2020" name="Nat. Commun.">
        <title>Genome of Tripterygium wilfordii and identification of cytochrome P450 involved in triptolide biosynthesis.</title>
        <authorList>
            <person name="Tu L."/>
            <person name="Su P."/>
            <person name="Zhang Z."/>
            <person name="Gao L."/>
            <person name="Wang J."/>
            <person name="Hu T."/>
            <person name="Zhou J."/>
            <person name="Zhang Y."/>
            <person name="Zhao Y."/>
            <person name="Liu Y."/>
            <person name="Song Y."/>
            <person name="Tong Y."/>
            <person name="Lu Y."/>
            <person name="Yang J."/>
            <person name="Xu C."/>
            <person name="Jia M."/>
            <person name="Peters R.J."/>
            <person name="Huang L."/>
            <person name="Gao W."/>
        </authorList>
    </citation>
    <scope>NUCLEOTIDE SEQUENCE [LARGE SCALE GENOMIC DNA]</scope>
    <source>
        <strain evidence="8">cv. XIE 37</strain>
        <tissue evidence="7">Leaf</tissue>
    </source>
</reference>
<dbReference type="Pfam" id="PF03468">
    <property type="entry name" value="XS"/>
    <property type="match status" value="1"/>
</dbReference>
<protein>
    <submittedName>
        <fullName evidence="7">XH/XS domain-containing family protein</fullName>
    </submittedName>
</protein>
<feature type="domain" description="Zinc finger-XS" evidence="6">
    <location>
        <begin position="45"/>
        <end position="85"/>
    </location>
</feature>
<dbReference type="InterPro" id="IPR038588">
    <property type="entry name" value="XS_domain_sf"/>
</dbReference>
<dbReference type="InterPro" id="IPR005379">
    <property type="entry name" value="FDM1-5/IDN2_XH"/>
</dbReference>
<dbReference type="GO" id="GO:0080188">
    <property type="term" value="P:gene silencing by siRNA-directed DNA methylation"/>
    <property type="evidence" value="ECO:0007669"/>
    <property type="project" value="InterPro"/>
</dbReference>
<keyword evidence="1" id="KW-0175">Coiled coil</keyword>
<dbReference type="InParanoid" id="A0A7J7BZN9"/>
<dbReference type="AlphaFoldDB" id="A0A7J7BZN9"/>
<evidence type="ECO:0000259" key="6">
    <source>
        <dbReference type="Pfam" id="PF03470"/>
    </source>
</evidence>
<feature type="compositionally biased region" description="Basic and acidic residues" evidence="3">
    <location>
        <begin position="402"/>
        <end position="412"/>
    </location>
</feature>
<feature type="region of interest" description="Disordered" evidence="3">
    <location>
        <begin position="391"/>
        <end position="423"/>
    </location>
</feature>
<dbReference type="CDD" id="cd12266">
    <property type="entry name" value="RRM_like_XS"/>
    <property type="match status" value="1"/>
</dbReference>
<dbReference type="FunCoup" id="A0A7J7BZN9">
    <property type="interactions" value="23"/>
</dbReference>
<dbReference type="PANTHER" id="PTHR21596">
    <property type="entry name" value="RIBONUCLEASE P SUBUNIT P38"/>
    <property type="match status" value="1"/>
</dbReference>
<dbReference type="InterPro" id="IPR045177">
    <property type="entry name" value="FDM1-5/IDN2"/>
</dbReference>